<dbReference type="Pfam" id="PF13365">
    <property type="entry name" value="Trypsin_2"/>
    <property type="match status" value="1"/>
</dbReference>
<dbReference type="RefSeq" id="WP_046576409.1">
    <property type="nucleotide sequence ID" value="NZ_CP010429.1"/>
</dbReference>
<dbReference type="InterPro" id="IPR043504">
    <property type="entry name" value="Peptidase_S1_PA_chymotrypsin"/>
</dbReference>
<dbReference type="PATRIC" id="fig|1379870.5.peg.4455"/>
<keyword evidence="2" id="KW-1185">Reference proteome</keyword>
<reference evidence="1 2" key="1">
    <citation type="journal article" date="2014" name="Curr. Microbiol.">
        <title>Spirosoma radiotolerans sp. nov., a gamma-radiation-resistant bacterium isolated from gamma ray-irradiated soil.</title>
        <authorList>
            <person name="Lee J.J."/>
            <person name="Srinivasan S."/>
            <person name="Lim S."/>
            <person name="Joe M."/>
            <person name="Im S."/>
            <person name="Bae S.I."/>
            <person name="Park K.R."/>
            <person name="Han J.H."/>
            <person name="Park S.H."/>
            <person name="Joo B.M."/>
            <person name="Park S.J."/>
            <person name="Kim M.K."/>
        </authorList>
    </citation>
    <scope>NUCLEOTIDE SEQUENCE [LARGE SCALE GENOMIC DNA]</scope>
    <source>
        <strain evidence="1 2">DG5A</strain>
    </source>
</reference>
<evidence type="ECO:0000313" key="2">
    <source>
        <dbReference type="Proteomes" id="UP000033054"/>
    </source>
</evidence>
<organism evidence="1 2">
    <name type="scientific">Spirosoma radiotolerans</name>
    <dbReference type="NCBI Taxonomy" id="1379870"/>
    <lineage>
        <taxon>Bacteria</taxon>
        <taxon>Pseudomonadati</taxon>
        <taxon>Bacteroidota</taxon>
        <taxon>Cytophagia</taxon>
        <taxon>Cytophagales</taxon>
        <taxon>Cytophagaceae</taxon>
        <taxon>Spirosoma</taxon>
    </lineage>
</organism>
<protein>
    <recommendedName>
        <fullName evidence="3">Peptidase S1 domain-containing protein</fullName>
    </recommendedName>
</protein>
<dbReference type="InterPro" id="IPR009003">
    <property type="entry name" value="Peptidase_S1_PA"/>
</dbReference>
<proteinExistence type="predicted"/>
<sequence>MDINLPIKMDQQIFYHFNNKLTSDRSCIGSILIGNDFCGSGFVVHNSRLIVTSAHNLESIDGTITYLTASDDEGKNVKSYVLTVIRILEEYDLALLESHEKVTDAFFSIAPEFNVAVYQKIYYYGFDKKKQEDQELNRDNDGNPEVRPQGRHIYESTISSIAKTRIGHGPLVDYIEYCGYCVPGFSGGVTMNINGEVIAVNTRVWVGYGPRRKKYFMLSQAFSIQPLLQIIDSLRA</sequence>
<dbReference type="STRING" id="1379870.SD10_20680"/>
<dbReference type="Proteomes" id="UP000033054">
    <property type="component" value="Chromosome"/>
</dbReference>
<evidence type="ECO:0000313" key="1">
    <source>
        <dbReference type="EMBL" id="AKD56959.1"/>
    </source>
</evidence>
<dbReference type="Gene3D" id="2.40.10.10">
    <property type="entry name" value="Trypsin-like serine proteases"/>
    <property type="match status" value="2"/>
</dbReference>
<dbReference type="HOGENOM" id="CLU_1174832_0_0_10"/>
<dbReference type="EMBL" id="CP010429">
    <property type="protein sequence ID" value="AKD56959.1"/>
    <property type="molecule type" value="Genomic_DNA"/>
</dbReference>
<accession>A0A0E3ZYE3</accession>
<dbReference type="AlphaFoldDB" id="A0A0E3ZYE3"/>
<dbReference type="SUPFAM" id="SSF50494">
    <property type="entry name" value="Trypsin-like serine proteases"/>
    <property type="match status" value="1"/>
</dbReference>
<evidence type="ECO:0008006" key="3">
    <source>
        <dbReference type="Google" id="ProtNLM"/>
    </source>
</evidence>
<name>A0A0E3ZYE3_9BACT</name>
<dbReference type="KEGG" id="srd:SD10_20680"/>
<gene>
    <name evidence="1" type="ORF">SD10_20680</name>
</gene>